<dbReference type="SMART" id="SM00248">
    <property type="entry name" value="ANK"/>
    <property type="match status" value="8"/>
</dbReference>
<reference evidence="4 5" key="1">
    <citation type="journal article" date="2024" name="bioRxiv">
        <title>A reference genome for Trichogramma kaykai: A tiny desert-dwelling parasitoid wasp with competing sex-ratio distorters.</title>
        <authorList>
            <person name="Culotta J."/>
            <person name="Lindsey A.R."/>
        </authorList>
    </citation>
    <scope>NUCLEOTIDE SEQUENCE [LARGE SCALE GENOMIC DNA]</scope>
    <source>
        <strain evidence="4 5">KSX58</strain>
    </source>
</reference>
<dbReference type="PROSITE" id="PS50088">
    <property type="entry name" value="ANK_REPEAT"/>
    <property type="match status" value="3"/>
</dbReference>
<evidence type="ECO:0000313" key="4">
    <source>
        <dbReference type="EMBL" id="KAL3404452.1"/>
    </source>
</evidence>
<feature type="repeat" description="ANK" evidence="3">
    <location>
        <begin position="304"/>
        <end position="336"/>
    </location>
</feature>
<dbReference type="InterPro" id="IPR050663">
    <property type="entry name" value="Ankyrin-SOCS_Box"/>
</dbReference>
<dbReference type="InterPro" id="IPR036770">
    <property type="entry name" value="Ankyrin_rpt-contain_sf"/>
</dbReference>
<proteinExistence type="predicted"/>
<feature type="repeat" description="ANK" evidence="3">
    <location>
        <begin position="163"/>
        <end position="195"/>
    </location>
</feature>
<dbReference type="EMBL" id="JBJJXI010000025">
    <property type="protein sequence ID" value="KAL3404452.1"/>
    <property type="molecule type" value="Genomic_DNA"/>
</dbReference>
<dbReference type="PROSITE" id="PS50297">
    <property type="entry name" value="ANK_REP_REGION"/>
    <property type="match status" value="2"/>
</dbReference>
<gene>
    <name evidence="4" type="ORF">TKK_002926</name>
</gene>
<keyword evidence="2 3" id="KW-0040">ANK repeat</keyword>
<evidence type="ECO:0000256" key="1">
    <source>
        <dbReference type="ARBA" id="ARBA00022737"/>
    </source>
</evidence>
<dbReference type="PRINTS" id="PR01415">
    <property type="entry name" value="ANKYRIN"/>
</dbReference>
<dbReference type="AlphaFoldDB" id="A0ABD2XG96"/>
<dbReference type="Pfam" id="PF12796">
    <property type="entry name" value="Ank_2"/>
    <property type="match status" value="2"/>
</dbReference>
<dbReference type="Gene3D" id="1.25.40.20">
    <property type="entry name" value="Ankyrin repeat-containing domain"/>
    <property type="match status" value="1"/>
</dbReference>
<evidence type="ECO:0000256" key="2">
    <source>
        <dbReference type="ARBA" id="ARBA00023043"/>
    </source>
</evidence>
<comment type="caution">
    <text evidence="4">The sequence shown here is derived from an EMBL/GenBank/DDBJ whole genome shotgun (WGS) entry which is preliminary data.</text>
</comment>
<keyword evidence="5" id="KW-1185">Reference proteome</keyword>
<dbReference type="Pfam" id="PF00023">
    <property type="entry name" value="Ank"/>
    <property type="match status" value="1"/>
</dbReference>
<sequence>MNFYKLKKLRARVKDDSEENKFKFLNQLYPIVKNWKGEIPNVLDIVTDDDVVWYLSQSTRKIHFRANTFMAWLVSSGYKDRPKFNEAGEPLVFLTMPVHRATRRRDRDLVRNLFKIYKNLGVNYPDEETGLMHFHVACQFGFADAVEKFLELGQDPNCPWRTRRESPLHLALKWNQKQVIELLLRSGDDANSADEEGSTPLHRLIEKGSFKLAKLIFGICDETRQTVQVNAQDDQGWTPIQYAVQFDFRKAPVLLLRRGADPNIVNAEEKNTLHILCQKDTDDDTVRLFFIGNSSLRVNAQDKLGNTPLHLALMNAHKELAEVLLRNGADPNLCNEDGSTPLHIICKRGVDDENLAERFFKINDDIRQAVQIDAKDKLGRTPVQCAVAHLMPDTVDVLLDHGADTRKFIFPTLDDFTLDTQSLRFTEPRFLLVLASGALDVAERLKNNGNFYQNDAQIIIKLFNKHKLFEKTAGLNDFWYDNVDFKNIAKQILIPQHILSLYDLVKFRYTERNIW</sequence>
<keyword evidence="1" id="KW-0677">Repeat</keyword>
<dbReference type="PANTHER" id="PTHR24193:SF121">
    <property type="entry name" value="ADA2A-CONTAINING COMPLEX COMPONENT 3, ISOFORM D"/>
    <property type="match status" value="1"/>
</dbReference>
<protein>
    <submittedName>
        <fullName evidence="4">Uncharacterized protein</fullName>
    </submittedName>
</protein>
<name>A0ABD2XG96_9HYME</name>
<dbReference type="InterPro" id="IPR002110">
    <property type="entry name" value="Ankyrin_rpt"/>
</dbReference>
<evidence type="ECO:0000256" key="3">
    <source>
        <dbReference type="PROSITE-ProRule" id="PRU00023"/>
    </source>
</evidence>
<dbReference type="SUPFAM" id="SSF48403">
    <property type="entry name" value="Ankyrin repeat"/>
    <property type="match status" value="2"/>
</dbReference>
<feature type="repeat" description="ANK" evidence="3">
    <location>
        <begin position="235"/>
        <end position="267"/>
    </location>
</feature>
<accession>A0ABD2XG96</accession>
<evidence type="ECO:0000313" key="5">
    <source>
        <dbReference type="Proteomes" id="UP001627154"/>
    </source>
</evidence>
<dbReference type="Proteomes" id="UP001627154">
    <property type="component" value="Unassembled WGS sequence"/>
</dbReference>
<organism evidence="4 5">
    <name type="scientific">Trichogramma kaykai</name>
    <dbReference type="NCBI Taxonomy" id="54128"/>
    <lineage>
        <taxon>Eukaryota</taxon>
        <taxon>Metazoa</taxon>
        <taxon>Ecdysozoa</taxon>
        <taxon>Arthropoda</taxon>
        <taxon>Hexapoda</taxon>
        <taxon>Insecta</taxon>
        <taxon>Pterygota</taxon>
        <taxon>Neoptera</taxon>
        <taxon>Endopterygota</taxon>
        <taxon>Hymenoptera</taxon>
        <taxon>Apocrita</taxon>
        <taxon>Proctotrupomorpha</taxon>
        <taxon>Chalcidoidea</taxon>
        <taxon>Trichogrammatidae</taxon>
        <taxon>Trichogramma</taxon>
    </lineage>
</organism>
<dbReference type="PANTHER" id="PTHR24193">
    <property type="entry name" value="ANKYRIN REPEAT PROTEIN"/>
    <property type="match status" value="1"/>
</dbReference>